<dbReference type="AlphaFoldDB" id="A0A0D3JHV3"/>
<reference evidence="5" key="2">
    <citation type="submission" date="2024-10" db="UniProtKB">
        <authorList>
            <consortium name="EnsemblProtists"/>
        </authorList>
    </citation>
    <scope>IDENTIFICATION</scope>
</reference>
<protein>
    <recommendedName>
        <fullName evidence="3">Peptidyl-prolyl cis-trans isomerase</fullName>
        <shortName evidence="3">PPIase</shortName>
        <ecNumber evidence="3">5.2.1.8</ecNumber>
    </recommendedName>
</protein>
<keyword evidence="1 3" id="KW-0697">Rotamase</keyword>
<name>A0A0D3JHV3_EMIH1</name>
<dbReference type="PROSITE" id="PS50072">
    <property type="entry name" value="CSA_PPIASE_2"/>
    <property type="match status" value="1"/>
</dbReference>
<comment type="function">
    <text evidence="3">PPIases accelerate the folding of proteins. It catalyzes the cis-trans isomerization of proline imidic peptide bonds in oligopeptides.</text>
</comment>
<keyword evidence="6" id="KW-1185">Reference proteome</keyword>
<dbReference type="EnsemblProtists" id="EOD23088">
    <property type="protein sequence ID" value="EOD23088"/>
    <property type="gene ID" value="EMIHUDRAFT_47183"/>
</dbReference>
<evidence type="ECO:0000313" key="5">
    <source>
        <dbReference type="EnsemblProtists" id="EOD23088"/>
    </source>
</evidence>
<comment type="similarity">
    <text evidence="3">Belongs to the cyclophilin-type PPIase family.</text>
</comment>
<dbReference type="InterPro" id="IPR002130">
    <property type="entry name" value="Cyclophilin-type_PPIase_dom"/>
</dbReference>
<dbReference type="STRING" id="2903.R1CJM7"/>
<organism evidence="5 6">
    <name type="scientific">Emiliania huxleyi (strain CCMP1516)</name>
    <dbReference type="NCBI Taxonomy" id="280463"/>
    <lineage>
        <taxon>Eukaryota</taxon>
        <taxon>Haptista</taxon>
        <taxon>Haptophyta</taxon>
        <taxon>Prymnesiophyceae</taxon>
        <taxon>Isochrysidales</taxon>
        <taxon>Noelaerhabdaceae</taxon>
        <taxon>Emiliania</taxon>
    </lineage>
</organism>
<accession>A0A0D3JHV3</accession>
<dbReference type="PaxDb" id="2903-EOD23088"/>
<dbReference type="RefSeq" id="XP_005775517.1">
    <property type="nucleotide sequence ID" value="XM_005775460.1"/>
</dbReference>
<sequence length="174" mass="18188">NQVFFDVVVGGRREQTMRLVFALFLDEVPLAAANFHALCTQRYEGLGDGGAPLTYRRSPISRVSRGGYLEGGSIAGNGAGGDSIFGASGFEDEPFGLRLRHNAPGLLSMVNHGPGTNRSAWRLTLAPCPSLDGTHVVFGRLVAGAAHLPLLEALPVDASGCPVSPVEVVDCGAM</sequence>
<comment type="catalytic activity">
    <reaction evidence="3">
        <text>[protein]-peptidylproline (omega=180) = [protein]-peptidylproline (omega=0)</text>
        <dbReference type="Rhea" id="RHEA:16237"/>
        <dbReference type="Rhea" id="RHEA-COMP:10747"/>
        <dbReference type="Rhea" id="RHEA-COMP:10748"/>
        <dbReference type="ChEBI" id="CHEBI:83833"/>
        <dbReference type="ChEBI" id="CHEBI:83834"/>
        <dbReference type="EC" id="5.2.1.8"/>
    </reaction>
</comment>
<evidence type="ECO:0000259" key="4">
    <source>
        <dbReference type="PROSITE" id="PS50072"/>
    </source>
</evidence>
<dbReference type="GO" id="GO:0016018">
    <property type="term" value="F:cyclosporin A binding"/>
    <property type="evidence" value="ECO:0007669"/>
    <property type="project" value="TreeGrafter"/>
</dbReference>
<evidence type="ECO:0000313" key="6">
    <source>
        <dbReference type="Proteomes" id="UP000013827"/>
    </source>
</evidence>
<dbReference type="PANTHER" id="PTHR11071">
    <property type="entry name" value="PEPTIDYL-PROLYL CIS-TRANS ISOMERASE"/>
    <property type="match status" value="1"/>
</dbReference>
<evidence type="ECO:0000256" key="1">
    <source>
        <dbReference type="ARBA" id="ARBA00023110"/>
    </source>
</evidence>
<reference evidence="6" key="1">
    <citation type="journal article" date="2013" name="Nature">
        <title>Pan genome of the phytoplankton Emiliania underpins its global distribution.</title>
        <authorList>
            <person name="Read B.A."/>
            <person name="Kegel J."/>
            <person name="Klute M.J."/>
            <person name="Kuo A."/>
            <person name="Lefebvre S.C."/>
            <person name="Maumus F."/>
            <person name="Mayer C."/>
            <person name="Miller J."/>
            <person name="Monier A."/>
            <person name="Salamov A."/>
            <person name="Young J."/>
            <person name="Aguilar M."/>
            <person name="Claverie J.M."/>
            <person name="Frickenhaus S."/>
            <person name="Gonzalez K."/>
            <person name="Herman E.K."/>
            <person name="Lin Y.C."/>
            <person name="Napier J."/>
            <person name="Ogata H."/>
            <person name="Sarno A.F."/>
            <person name="Shmutz J."/>
            <person name="Schroeder D."/>
            <person name="de Vargas C."/>
            <person name="Verret F."/>
            <person name="von Dassow P."/>
            <person name="Valentin K."/>
            <person name="Van de Peer Y."/>
            <person name="Wheeler G."/>
            <person name="Dacks J.B."/>
            <person name="Delwiche C.F."/>
            <person name="Dyhrman S.T."/>
            <person name="Glockner G."/>
            <person name="John U."/>
            <person name="Richards T."/>
            <person name="Worden A.Z."/>
            <person name="Zhang X."/>
            <person name="Grigoriev I.V."/>
            <person name="Allen A.E."/>
            <person name="Bidle K."/>
            <person name="Borodovsky M."/>
            <person name="Bowler C."/>
            <person name="Brownlee C."/>
            <person name="Cock J.M."/>
            <person name="Elias M."/>
            <person name="Gladyshev V.N."/>
            <person name="Groth M."/>
            <person name="Guda C."/>
            <person name="Hadaegh A."/>
            <person name="Iglesias-Rodriguez M.D."/>
            <person name="Jenkins J."/>
            <person name="Jones B.M."/>
            <person name="Lawson T."/>
            <person name="Leese F."/>
            <person name="Lindquist E."/>
            <person name="Lobanov A."/>
            <person name="Lomsadze A."/>
            <person name="Malik S.B."/>
            <person name="Marsh M.E."/>
            <person name="Mackinder L."/>
            <person name="Mock T."/>
            <person name="Mueller-Roeber B."/>
            <person name="Pagarete A."/>
            <person name="Parker M."/>
            <person name="Probert I."/>
            <person name="Quesneville H."/>
            <person name="Raines C."/>
            <person name="Rensing S.A."/>
            <person name="Riano-Pachon D.M."/>
            <person name="Richier S."/>
            <person name="Rokitta S."/>
            <person name="Shiraiwa Y."/>
            <person name="Soanes D.M."/>
            <person name="van der Giezen M."/>
            <person name="Wahlund T.M."/>
            <person name="Williams B."/>
            <person name="Wilson W."/>
            <person name="Wolfe G."/>
            <person name="Wurch L.L."/>
        </authorList>
    </citation>
    <scope>NUCLEOTIDE SEQUENCE</scope>
</reference>
<dbReference type="Proteomes" id="UP000013827">
    <property type="component" value="Unassembled WGS sequence"/>
</dbReference>
<feature type="domain" description="PPIase cyclophilin-type" evidence="4">
    <location>
        <begin position="4"/>
        <end position="173"/>
    </location>
</feature>
<dbReference type="GeneID" id="17268635"/>
<evidence type="ECO:0000256" key="2">
    <source>
        <dbReference type="ARBA" id="ARBA00023235"/>
    </source>
</evidence>
<dbReference type="InterPro" id="IPR024936">
    <property type="entry name" value="Cyclophilin-type_PPIase"/>
</dbReference>
<dbReference type="KEGG" id="ehx:EMIHUDRAFT_47183"/>
<keyword evidence="2 3" id="KW-0413">Isomerase</keyword>
<dbReference type="Pfam" id="PF00160">
    <property type="entry name" value="Pro_isomerase"/>
    <property type="match status" value="1"/>
</dbReference>
<dbReference type="InterPro" id="IPR029000">
    <property type="entry name" value="Cyclophilin-like_dom_sf"/>
</dbReference>
<dbReference type="PRINTS" id="PR00153">
    <property type="entry name" value="CSAPPISMRASE"/>
</dbReference>
<dbReference type="GO" id="GO:0003755">
    <property type="term" value="F:peptidyl-prolyl cis-trans isomerase activity"/>
    <property type="evidence" value="ECO:0007669"/>
    <property type="project" value="UniProtKB-UniRule"/>
</dbReference>
<dbReference type="GO" id="GO:0006457">
    <property type="term" value="P:protein folding"/>
    <property type="evidence" value="ECO:0007669"/>
    <property type="project" value="TreeGrafter"/>
</dbReference>
<dbReference type="GO" id="GO:0005737">
    <property type="term" value="C:cytoplasm"/>
    <property type="evidence" value="ECO:0007669"/>
    <property type="project" value="TreeGrafter"/>
</dbReference>
<dbReference type="SUPFAM" id="SSF50891">
    <property type="entry name" value="Cyclophilin-like"/>
    <property type="match status" value="1"/>
</dbReference>
<evidence type="ECO:0000256" key="3">
    <source>
        <dbReference type="RuleBase" id="RU363019"/>
    </source>
</evidence>
<dbReference type="PIRSF" id="PIRSF001467">
    <property type="entry name" value="Peptidylpro_ismrse"/>
    <property type="match status" value="1"/>
</dbReference>
<dbReference type="Gene3D" id="2.40.100.10">
    <property type="entry name" value="Cyclophilin-like"/>
    <property type="match status" value="1"/>
</dbReference>
<dbReference type="eggNOG" id="KOG0546">
    <property type="taxonomic scope" value="Eukaryota"/>
</dbReference>
<dbReference type="HOGENOM" id="CLU_012062_4_3_1"/>
<dbReference type="EC" id="5.2.1.8" evidence="3"/>
<dbReference type="PANTHER" id="PTHR11071:SF561">
    <property type="entry name" value="PEPTIDYL-PROLYL CIS-TRANS ISOMERASE D-RELATED"/>
    <property type="match status" value="1"/>
</dbReference>
<proteinExistence type="inferred from homology"/>